<proteinExistence type="predicted"/>
<sequence length="97" mass="10897">MEPKRLKLTECTTLVILSRGSVSCHCLSPWQQYPTYVKIQPGNSRLPKSCLSKSRGSKCQKLSPRAQKALHEQQSCLSHPREQALVSLKGFKSARDD</sequence>
<dbReference type="Proteomes" id="UP000246464">
    <property type="component" value="Chromosome 20"/>
</dbReference>
<name>A0A2U9CVB8_SCOMX</name>
<organism evidence="1 2">
    <name type="scientific">Scophthalmus maximus</name>
    <name type="common">Turbot</name>
    <name type="synonym">Psetta maxima</name>
    <dbReference type="NCBI Taxonomy" id="52904"/>
    <lineage>
        <taxon>Eukaryota</taxon>
        <taxon>Metazoa</taxon>
        <taxon>Chordata</taxon>
        <taxon>Craniata</taxon>
        <taxon>Vertebrata</taxon>
        <taxon>Euteleostomi</taxon>
        <taxon>Actinopterygii</taxon>
        <taxon>Neopterygii</taxon>
        <taxon>Teleostei</taxon>
        <taxon>Neoteleostei</taxon>
        <taxon>Acanthomorphata</taxon>
        <taxon>Carangaria</taxon>
        <taxon>Pleuronectiformes</taxon>
        <taxon>Pleuronectoidei</taxon>
        <taxon>Scophthalmidae</taxon>
        <taxon>Scophthalmus</taxon>
    </lineage>
</organism>
<dbReference type="AlphaFoldDB" id="A0A2U9CVB8"/>
<keyword evidence="2" id="KW-1185">Reference proteome</keyword>
<reference evidence="1 2" key="1">
    <citation type="submission" date="2017-12" db="EMBL/GenBank/DDBJ databases">
        <title>Integrating genomic resources of turbot (Scophthalmus maximus) in depth evaluation of genetic and physical mapping variation across individuals.</title>
        <authorList>
            <person name="Martinez P."/>
        </authorList>
    </citation>
    <scope>NUCLEOTIDE SEQUENCE [LARGE SCALE GENOMIC DNA]</scope>
</reference>
<protein>
    <submittedName>
        <fullName evidence="1">Uncharacterized protein</fullName>
    </submittedName>
</protein>
<gene>
    <name evidence="1" type="ORF">SMAX5B_001328</name>
</gene>
<evidence type="ECO:0000313" key="1">
    <source>
        <dbReference type="EMBL" id="AWP19596.1"/>
    </source>
</evidence>
<evidence type="ECO:0000313" key="2">
    <source>
        <dbReference type="Proteomes" id="UP000246464"/>
    </source>
</evidence>
<dbReference type="EMBL" id="CP026262">
    <property type="protein sequence ID" value="AWP19596.1"/>
    <property type="molecule type" value="Genomic_DNA"/>
</dbReference>
<accession>A0A2U9CVB8</accession>